<feature type="region of interest" description="Disordered" evidence="1">
    <location>
        <begin position="425"/>
        <end position="452"/>
    </location>
</feature>
<feature type="compositionally biased region" description="Basic and acidic residues" evidence="1">
    <location>
        <begin position="366"/>
        <end position="381"/>
    </location>
</feature>
<feature type="compositionally biased region" description="Basic and acidic residues" evidence="1">
    <location>
        <begin position="428"/>
        <end position="451"/>
    </location>
</feature>
<accession>A0A6L2NV16</accession>
<proteinExistence type="predicted"/>
<dbReference type="AlphaFoldDB" id="A0A6L2NV16"/>
<organism evidence="2">
    <name type="scientific">Tanacetum cinerariifolium</name>
    <name type="common">Dalmatian daisy</name>
    <name type="synonym">Chrysanthemum cinerariifolium</name>
    <dbReference type="NCBI Taxonomy" id="118510"/>
    <lineage>
        <taxon>Eukaryota</taxon>
        <taxon>Viridiplantae</taxon>
        <taxon>Streptophyta</taxon>
        <taxon>Embryophyta</taxon>
        <taxon>Tracheophyta</taxon>
        <taxon>Spermatophyta</taxon>
        <taxon>Magnoliopsida</taxon>
        <taxon>eudicotyledons</taxon>
        <taxon>Gunneridae</taxon>
        <taxon>Pentapetalae</taxon>
        <taxon>asterids</taxon>
        <taxon>campanulids</taxon>
        <taxon>Asterales</taxon>
        <taxon>Asteraceae</taxon>
        <taxon>Asteroideae</taxon>
        <taxon>Anthemideae</taxon>
        <taxon>Anthemidinae</taxon>
        <taxon>Tanacetum</taxon>
    </lineage>
</organism>
<gene>
    <name evidence="2" type="ORF">Tci_060850</name>
</gene>
<dbReference type="EMBL" id="BKCJ010009842">
    <property type="protein sequence ID" value="GEU88872.1"/>
    <property type="molecule type" value="Genomic_DNA"/>
</dbReference>
<protein>
    <recommendedName>
        <fullName evidence="3">Reverse transcriptase domain-containing protein</fullName>
    </recommendedName>
</protein>
<name>A0A6L2NV16_TANCI</name>
<reference evidence="2" key="1">
    <citation type="journal article" date="2019" name="Sci. Rep.">
        <title>Draft genome of Tanacetum cinerariifolium, the natural source of mosquito coil.</title>
        <authorList>
            <person name="Yamashiro T."/>
            <person name="Shiraishi A."/>
            <person name="Satake H."/>
            <person name="Nakayama K."/>
        </authorList>
    </citation>
    <scope>NUCLEOTIDE SEQUENCE</scope>
</reference>
<evidence type="ECO:0000313" key="2">
    <source>
        <dbReference type="EMBL" id="GEU88872.1"/>
    </source>
</evidence>
<comment type="caution">
    <text evidence="2">The sequence shown here is derived from an EMBL/GenBank/DDBJ whole genome shotgun (WGS) entry which is preliminary data.</text>
</comment>
<feature type="region of interest" description="Disordered" evidence="1">
    <location>
        <begin position="359"/>
        <end position="386"/>
    </location>
</feature>
<evidence type="ECO:0000256" key="1">
    <source>
        <dbReference type="SAM" id="MobiDB-lite"/>
    </source>
</evidence>
<sequence length="481" mass="53471">MDREVKRLKRCRILIVKVRWNSKRGHEFTWKQATDTSQSLSSVQSINPQYIEGNIQPAVKGLPSTPDKGIRSSNPLPEGKLIIAKDPEINTQPAGMGLPTAHPDEGTRKTKHLPNGTNIDLKYSGRNIQLTNRAQPSTLITDQSGDGIEDQVDKTQSTRFEMSYPDQNKGKTSSEVKLDIKHLILITFGNFKTLLDLEDELKDESDEEMYEAKEEMDEEAVVEEFSTKSENNRNNYDIAINSVMDNVEKIYGERFEEHTTFLKALNRVSKTLEADFTLKASMQKMAKTKTTASSNITSLTELLMNANLPEILTQMNAFHTSLNSLSLQTRITNVENTQVTTQSDISSIKGCCLAKSSSYTKGESQPMDKDAKVVKVKKEPVQKPQHTEPISITIIMPTAKSNPEVNHIGSLSRPQLTGTVINITPSKEQFDDPPHTTPKDNRGKGIPRDTNKSSCKLVLAFEEAAIEAGVDPSALRIKKGG</sequence>
<feature type="region of interest" description="Disordered" evidence="1">
    <location>
        <begin position="94"/>
        <end position="120"/>
    </location>
</feature>
<evidence type="ECO:0008006" key="3">
    <source>
        <dbReference type="Google" id="ProtNLM"/>
    </source>
</evidence>